<dbReference type="InterPro" id="IPR020476">
    <property type="entry name" value="Nudix_hydrolase"/>
</dbReference>
<feature type="binding site" evidence="12">
    <location>
        <position position="37"/>
    </location>
    <ligand>
        <name>8-oxo-dGTP</name>
        <dbReference type="ChEBI" id="CHEBI:77896"/>
    </ligand>
</feature>
<dbReference type="Proteomes" id="UP000243819">
    <property type="component" value="Unassembled WGS sequence"/>
</dbReference>
<dbReference type="SUPFAM" id="SSF55811">
    <property type="entry name" value="Nudix"/>
    <property type="match status" value="1"/>
</dbReference>
<evidence type="ECO:0000313" key="16">
    <source>
        <dbReference type="Proteomes" id="UP000243819"/>
    </source>
</evidence>
<comment type="similarity">
    <text evidence="2">Belongs to the Nudix hydrolase family.</text>
</comment>
<dbReference type="PROSITE" id="PS51462">
    <property type="entry name" value="NUDIX"/>
    <property type="match status" value="1"/>
</dbReference>
<evidence type="ECO:0000256" key="6">
    <source>
        <dbReference type="ARBA" id="ARBA00022763"/>
    </source>
</evidence>
<keyword evidence="16" id="KW-1185">Reference proteome</keyword>
<reference evidence="16" key="1">
    <citation type="submission" date="2016-10" db="EMBL/GenBank/DDBJ databases">
        <authorList>
            <person name="Varghese N."/>
            <person name="Submissions S."/>
        </authorList>
    </citation>
    <scope>NUCLEOTIDE SEQUENCE [LARGE SCALE GENOMIC DNA]</scope>
    <source>
        <strain evidence="16">DSM 13577</strain>
    </source>
</reference>
<evidence type="ECO:0000256" key="11">
    <source>
        <dbReference type="ARBA" id="ARBA00038905"/>
    </source>
</evidence>
<dbReference type="Pfam" id="PF14815">
    <property type="entry name" value="NUDIX_4"/>
    <property type="match status" value="1"/>
</dbReference>
<keyword evidence="5 13" id="KW-0479">Metal-binding</keyword>
<dbReference type="GO" id="GO:0008413">
    <property type="term" value="F:8-oxo-7,8-dihydroguanosine triphosphate pyrophosphatase activity"/>
    <property type="evidence" value="ECO:0007669"/>
    <property type="project" value="InterPro"/>
</dbReference>
<dbReference type="GO" id="GO:0035539">
    <property type="term" value="F:8-oxo-7,8-dihydrodeoxyguanosine triphosphate pyrophosphatase activity"/>
    <property type="evidence" value="ECO:0007669"/>
    <property type="project" value="UniProtKB-EC"/>
</dbReference>
<dbReference type="EC" id="3.6.1.55" evidence="11"/>
<keyword evidence="7" id="KW-0378">Hydrolase</keyword>
<dbReference type="OrthoDB" id="9810648at2"/>
<dbReference type="CDD" id="cd03425">
    <property type="entry name" value="NUDIX_MutT_NudA_like"/>
    <property type="match status" value="1"/>
</dbReference>
<feature type="domain" description="Nudix hydrolase" evidence="14">
    <location>
        <begin position="16"/>
        <end position="146"/>
    </location>
</feature>
<keyword evidence="8 13" id="KW-0460">Magnesium</keyword>
<evidence type="ECO:0000256" key="1">
    <source>
        <dbReference type="ARBA" id="ARBA00001946"/>
    </source>
</evidence>
<dbReference type="GO" id="GO:0044715">
    <property type="term" value="F:8-oxo-dGDP phosphatase activity"/>
    <property type="evidence" value="ECO:0007669"/>
    <property type="project" value="TreeGrafter"/>
</dbReference>
<dbReference type="STRING" id="1120990.SAMN03080614_100413"/>
<dbReference type="GO" id="GO:0046872">
    <property type="term" value="F:metal ion binding"/>
    <property type="evidence" value="ECO:0007669"/>
    <property type="project" value="UniProtKB-KW"/>
</dbReference>
<keyword evidence="6" id="KW-0227">DNA damage</keyword>
<accession>A0A1H9YML3</accession>
<evidence type="ECO:0000256" key="5">
    <source>
        <dbReference type="ARBA" id="ARBA00022723"/>
    </source>
</evidence>
<dbReference type="AlphaFoldDB" id="A0A1H9YML3"/>
<evidence type="ECO:0000256" key="7">
    <source>
        <dbReference type="ARBA" id="ARBA00022801"/>
    </source>
</evidence>
<gene>
    <name evidence="15" type="ORF">SAMN03080614_100413</name>
</gene>
<dbReference type="GO" id="GO:0044716">
    <property type="term" value="F:8-oxo-GDP phosphatase activity"/>
    <property type="evidence" value="ECO:0007669"/>
    <property type="project" value="TreeGrafter"/>
</dbReference>
<organism evidence="15 16">
    <name type="scientific">Anaerobranca gottschalkii DSM 13577</name>
    <dbReference type="NCBI Taxonomy" id="1120990"/>
    <lineage>
        <taxon>Bacteria</taxon>
        <taxon>Bacillati</taxon>
        <taxon>Bacillota</taxon>
        <taxon>Clostridia</taxon>
        <taxon>Eubacteriales</taxon>
        <taxon>Proteinivoracaceae</taxon>
        <taxon>Anaerobranca</taxon>
    </lineage>
</organism>
<dbReference type="InterPro" id="IPR015797">
    <property type="entry name" value="NUDIX_hydrolase-like_dom_sf"/>
</dbReference>
<dbReference type="PROSITE" id="PS00893">
    <property type="entry name" value="NUDIX_BOX"/>
    <property type="match status" value="1"/>
</dbReference>
<keyword evidence="3" id="KW-0515">Mutator protein</keyword>
<evidence type="ECO:0000256" key="3">
    <source>
        <dbReference type="ARBA" id="ARBA00022457"/>
    </source>
</evidence>
<feature type="binding site" evidence="13">
    <location>
        <position position="51"/>
    </location>
    <ligand>
        <name>Mg(2+)</name>
        <dbReference type="ChEBI" id="CHEBI:18420"/>
    </ligand>
</feature>
<dbReference type="PRINTS" id="PR00502">
    <property type="entry name" value="NUDIXFAMILY"/>
</dbReference>
<dbReference type="InterPro" id="IPR029119">
    <property type="entry name" value="MutY_C"/>
</dbReference>
<dbReference type="InterPro" id="IPR047127">
    <property type="entry name" value="MutT-like"/>
</dbReference>
<dbReference type="PANTHER" id="PTHR47707:SF1">
    <property type="entry name" value="NUDIX HYDROLASE FAMILY PROTEIN"/>
    <property type="match status" value="1"/>
</dbReference>
<dbReference type="GO" id="GO:0006260">
    <property type="term" value="P:DNA replication"/>
    <property type="evidence" value="ECO:0007669"/>
    <property type="project" value="UniProtKB-KW"/>
</dbReference>
<evidence type="ECO:0000256" key="10">
    <source>
        <dbReference type="ARBA" id="ARBA00035861"/>
    </source>
</evidence>
<dbReference type="GO" id="GO:0006281">
    <property type="term" value="P:DNA repair"/>
    <property type="evidence" value="ECO:0007669"/>
    <property type="project" value="UniProtKB-KW"/>
</dbReference>
<evidence type="ECO:0000256" key="12">
    <source>
        <dbReference type="PIRSR" id="PIRSR603561-1"/>
    </source>
</evidence>
<protein>
    <recommendedName>
        <fullName evidence="11">8-oxo-dGTP diphosphatase</fullName>
        <ecNumber evidence="11">3.6.1.55</ecNumber>
    </recommendedName>
</protein>
<dbReference type="EMBL" id="FOIF01000004">
    <property type="protein sequence ID" value="SES70319.1"/>
    <property type="molecule type" value="Genomic_DNA"/>
</dbReference>
<dbReference type="NCBIfam" id="TIGR00586">
    <property type="entry name" value="mutt"/>
    <property type="match status" value="1"/>
</dbReference>
<dbReference type="Gene3D" id="3.90.79.10">
    <property type="entry name" value="Nucleoside Triphosphate Pyrophosphohydrolase"/>
    <property type="match status" value="1"/>
</dbReference>
<evidence type="ECO:0000256" key="13">
    <source>
        <dbReference type="PIRSR" id="PIRSR603561-2"/>
    </source>
</evidence>
<name>A0A1H9YML3_9FIRM</name>
<feature type="binding site" evidence="13">
    <location>
        <position position="71"/>
    </location>
    <ligand>
        <name>Mg(2+)</name>
        <dbReference type="ChEBI" id="CHEBI:18420"/>
    </ligand>
</feature>
<evidence type="ECO:0000256" key="2">
    <source>
        <dbReference type="ARBA" id="ARBA00005582"/>
    </source>
</evidence>
<evidence type="ECO:0000256" key="9">
    <source>
        <dbReference type="ARBA" id="ARBA00023204"/>
    </source>
</evidence>
<evidence type="ECO:0000256" key="4">
    <source>
        <dbReference type="ARBA" id="ARBA00022705"/>
    </source>
</evidence>
<dbReference type="InterPro" id="IPR003561">
    <property type="entry name" value="Mutator_MutT"/>
</dbReference>
<keyword evidence="9" id="KW-0234">DNA repair</keyword>
<sequence length="146" mass="16643">MRGNITIQPSRLNERNKELEVCAAIIIEGDRILIAQRPLGDSLENLWEFPGGKVEKGETPEQTLKREIFEELGIEILVGDFFGENTHNYGDKVVKIKSYLCSIVSGQPTEKFHQKVSWVSVEGLNEYLFAPADIPFIRKIQSYFID</sequence>
<evidence type="ECO:0000313" key="15">
    <source>
        <dbReference type="EMBL" id="SES70319.1"/>
    </source>
</evidence>
<comment type="cofactor">
    <cofactor evidence="1 13">
        <name>Mg(2+)</name>
        <dbReference type="ChEBI" id="CHEBI:18420"/>
    </cofactor>
</comment>
<feature type="binding site" evidence="12">
    <location>
        <begin position="48"/>
        <end position="51"/>
    </location>
    <ligand>
        <name>8-oxo-dGTP</name>
        <dbReference type="ChEBI" id="CHEBI:77896"/>
    </ligand>
</feature>
<evidence type="ECO:0000259" key="14">
    <source>
        <dbReference type="PROSITE" id="PS51462"/>
    </source>
</evidence>
<comment type="catalytic activity">
    <reaction evidence="10">
        <text>8-oxo-dGTP + H2O = 8-oxo-dGMP + diphosphate + H(+)</text>
        <dbReference type="Rhea" id="RHEA:31575"/>
        <dbReference type="ChEBI" id="CHEBI:15377"/>
        <dbReference type="ChEBI" id="CHEBI:15378"/>
        <dbReference type="ChEBI" id="CHEBI:33019"/>
        <dbReference type="ChEBI" id="CHEBI:63224"/>
        <dbReference type="ChEBI" id="CHEBI:77896"/>
        <dbReference type="EC" id="3.6.1.55"/>
    </reaction>
</comment>
<dbReference type="InterPro" id="IPR000086">
    <property type="entry name" value="NUDIX_hydrolase_dom"/>
</dbReference>
<keyword evidence="4" id="KW-0235">DNA replication</keyword>
<proteinExistence type="inferred from homology"/>
<dbReference type="InterPro" id="IPR020084">
    <property type="entry name" value="NUDIX_hydrolase_CS"/>
</dbReference>
<dbReference type="RefSeq" id="WP_091348612.1">
    <property type="nucleotide sequence ID" value="NZ_FOIF01000004.1"/>
</dbReference>
<dbReference type="PANTHER" id="PTHR47707">
    <property type="entry name" value="8-OXO-DGTP DIPHOSPHATASE"/>
    <property type="match status" value="1"/>
</dbReference>
<evidence type="ECO:0000256" key="8">
    <source>
        <dbReference type="ARBA" id="ARBA00022842"/>
    </source>
</evidence>